<protein>
    <submittedName>
        <fullName evidence="2">Uncharacterized protein</fullName>
    </submittedName>
</protein>
<sequence length="40" mass="4543">MTFGVSGAIYLIVMIIAYKIFNKTKPDAQLHEDINTRTTQ</sequence>
<name>Q8GCS5_PEPAC</name>
<dbReference type="EMBL" id="AY166689">
    <property type="protein sequence ID" value="AAN86545.1"/>
    <property type="molecule type" value="Genomic_DNA"/>
</dbReference>
<organism evidence="2">
    <name type="scientific">Peptoclostridium acidaminophilum</name>
    <name type="common">Eubacterium acidaminophilum</name>
    <dbReference type="NCBI Taxonomy" id="1731"/>
    <lineage>
        <taxon>Bacteria</taxon>
        <taxon>Bacillati</taxon>
        <taxon>Bacillota</taxon>
        <taxon>Clostridia</taxon>
        <taxon>Peptostreptococcales</taxon>
        <taxon>Peptoclostridiaceae</taxon>
        <taxon>Peptoclostridium</taxon>
    </lineage>
</organism>
<keyword evidence="1" id="KW-0472">Membrane</keyword>
<keyword evidence="1" id="KW-1133">Transmembrane helix</keyword>
<dbReference type="AlphaFoldDB" id="Q8GCS5"/>
<reference evidence="2" key="1">
    <citation type="journal article" date="2004" name="Arch. Microbiol.">
        <title>Identification and characterization of the cytoplasmic tungstate/molybdate-binding protein (Mop) from Eubacterium acidaminophilum.</title>
        <authorList>
            <person name="Makdessi K."/>
            <person name="Fritsche K."/>
            <person name="Pich A."/>
            <person name="Andreesen J.R."/>
        </authorList>
    </citation>
    <scope>NUCLEOTIDE SEQUENCE</scope>
</reference>
<proteinExistence type="predicted"/>
<accession>Q8GCS5</accession>
<evidence type="ECO:0000313" key="2">
    <source>
        <dbReference type="EMBL" id="AAN86545.1"/>
    </source>
</evidence>
<keyword evidence="1" id="KW-0812">Transmembrane</keyword>
<evidence type="ECO:0000256" key="1">
    <source>
        <dbReference type="SAM" id="Phobius"/>
    </source>
</evidence>
<feature type="transmembrane region" description="Helical" evidence="1">
    <location>
        <begin position="6"/>
        <end position="21"/>
    </location>
</feature>